<name>A0A1G2QFP2_9BACT</name>
<evidence type="ECO:0008006" key="10">
    <source>
        <dbReference type="Google" id="ProtNLM"/>
    </source>
</evidence>
<comment type="subcellular location">
    <subcellularLocation>
        <location evidence="1">Cell membrane</location>
        <topology evidence="1">Multi-pass membrane protein</topology>
    </subcellularLocation>
</comment>
<reference evidence="8 9" key="1">
    <citation type="journal article" date="2016" name="Nat. Commun.">
        <title>Thousands of microbial genomes shed light on interconnected biogeochemical processes in an aquifer system.</title>
        <authorList>
            <person name="Anantharaman K."/>
            <person name="Brown C.T."/>
            <person name="Hug L.A."/>
            <person name="Sharon I."/>
            <person name="Castelle C.J."/>
            <person name="Probst A.J."/>
            <person name="Thomas B.C."/>
            <person name="Singh A."/>
            <person name="Wilkins M.J."/>
            <person name="Karaoz U."/>
            <person name="Brodie E.L."/>
            <person name="Williams K.H."/>
            <person name="Hubbard S.S."/>
            <person name="Banfield J.F."/>
        </authorList>
    </citation>
    <scope>NUCLEOTIDE SEQUENCE [LARGE SCALE GENOMIC DNA]</scope>
</reference>
<dbReference type="EMBL" id="MHTJ01000002">
    <property type="protein sequence ID" value="OHA58822.1"/>
    <property type="molecule type" value="Genomic_DNA"/>
</dbReference>
<dbReference type="InterPro" id="IPR007140">
    <property type="entry name" value="DUF350"/>
</dbReference>
<evidence type="ECO:0000256" key="2">
    <source>
        <dbReference type="ARBA" id="ARBA00005779"/>
    </source>
</evidence>
<evidence type="ECO:0000256" key="7">
    <source>
        <dbReference type="SAM" id="Phobius"/>
    </source>
</evidence>
<keyword evidence="6 7" id="KW-0472">Membrane</keyword>
<evidence type="ECO:0000256" key="1">
    <source>
        <dbReference type="ARBA" id="ARBA00004651"/>
    </source>
</evidence>
<accession>A0A1G2QFP2</accession>
<gene>
    <name evidence="8" type="ORF">A2571_00350</name>
</gene>
<dbReference type="GO" id="GO:0005886">
    <property type="term" value="C:plasma membrane"/>
    <property type="evidence" value="ECO:0007669"/>
    <property type="project" value="UniProtKB-SubCell"/>
</dbReference>
<evidence type="ECO:0000313" key="8">
    <source>
        <dbReference type="EMBL" id="OHA58822.1"/>
    </source>
</evidence>
<dbReference type="STRING" id="1802438.A2571_00350"/>
<keyword evidence="5 7" id="KW-1133">Transmembrane helix</keyword>
<proteinExistence type="inferred from homology"/>
<feature type="transmembrane region" description="Helical" evidence="7">
    <location>
        <begin position="48"/>
        <end position="70"/>
    </location>
</feature>
<evidence type="ECO:0000313" key="9">
    <source>
        <dbReference type="Proteomes" id="UP000177043"/>
    </source>
</evidence>
<feature type="transmembrane region" description="Helical" evidence="7">
    <location>
        <begin position="6"/>
        <end position="28"/>
    </location>
</feature>
<protein>
    <recommendedName>
        <fullName evidence="10">DUF350 domain-containing protein</fullName>
    </recommendedName>
</protein>
<evidence type="ECO:0000256" key="6">
    <source>
        <dbReference type="ARBA" id="ARBA00023136"/>
    </source>
</evidence>
<comment type="caution">
    <text evidence="8">The sequence shown here is derived from an EMBL/GenBank/DDBJ whole genome shotgun (WGS) entry which is preliminary data.</text>
</comment>
<organism evidence="8 9">
    <name type="scientific">Candidatus Vogelbacteria bacterium RIFOXYD1_FULL_44_32</name>
    <dbReference type="NCBI Taxonomy" id="1802438"/>
    <lineage>
        <taxon>Bacteria</taxon>
        <taxon>Candidatus Vogeliibacteriota</taxon>
    </lineage>
</organism>
<dbReference type="Proteomes" id="UP000177043">
    <property type="component" value="Unassembled WGS sequence"/>
</dbReference>
<evidence type="ECO:0000256" key="3">
    <source>
        <dbReference type="ARBA" id="ARBA00022475"/>
    </source>
</evidence>
<keyword evidence="4 7" id="KW-0812">Transmembrane</keyword>
<dbReference type="Pfam" id="PF03994">
    <property type="entry name" value="DUF350"/>
    <property type="match status" value="1"/>
</dbReference>
<dbReference type="AlphaFoldDB" id="A0A1G2QFP2"/>
<comment type="similarity">
    <text evidence="2">Belongs to the UPF0719 family.</text>
</comment>
<evidence type="ECO:0000256" key="5">
    <source>
        <dbReference type="ARBA" id="ARBA00022989"/>
    </source>
</evidence>
<keyword evidence="3" id="KW-1003">Cell membrane</keyword>
<sequence>MIFTQYLITFGWALTGAVSMAVALSVALKIFSLITPIDEWEEIKKGNLGMAIILASVIIGIALVVGLTVMA</sequence>
<evidence type="ECO:0000256" key="4">
    <source>
        <dbReference type="ARBA" id="ARBA00022692"/>
    </source>
</evidence>